<reference evidence="2" key="1">
    <citation type="submission" date="2024-07" db="EMBL/GenBank/DDBJ databases">
        <title>Two chromosome-level genome assemblies of Korean endemic species Abeliophyllum distichum and Forsythia ovata (Oleaceae).</title>
        <authorList>
            <person name="Jang H."/>
        </authorList>
    </citation>
    <scope>NUCLEOTIDE SEQUENCE [LARGE SCALE GENOMIC DNA]</scope>
</reference>
<proteinExistence type="predicted"/>
<comment type="caution">
    <text evidence="1">The sequence shown here is derived from an EMBL/GenBank/DDBJ whole genome shotgun (WGS) entry which is preliminary data.</text>
</comment>
<dbReference type="Proteomes" id="UP001604336">
    <property type="component" value="Unassembled WGS sequence"/>
</dbReference>
<gene>
    <name evidence="1" type="ORF">Adt_15277</name>
</gene>
<dbReference type="EMBL" id="JBFOLK010000004">
    <property type="protein sequence ID" value="KAL2519030.1"/>
    <property type="molecule type" value="Genomic_DNA"/>
</dbReference>
<accession>A0ABD1U205</accession>
<dbReference type="InterPro" id="IPR008480">
    <property type="entry name" value="DUF761_pln"/>
</dbReference>
<sequence length="166" mass="19779">MPKKRSHLLQKISSLLKISTFLAKMRKPIIQRFISLKKTRKLKKFKHYSYNYIKEYEFSPSNTPLIQFRRISKKPKILKKFSSIIFISKCLRMQTAEGEEGRYPLGIEIEPLPCNRDSVSFIPDSCSEDDSVDDRAEKFIQDFYEEMRRQRQESFLQLQLNSMLDI</sequence>
<dbReference type="PANTHER" id="PTHR33265:SF10">
    <property type="entry name" value="OS01G0133200 PROTEIN"/>
    <property type="match status" value="1"/>
</dbReference>
<dbReference type="Pfam" id="PF05553">
    <property type="entry name" value="DUF761"/>
    <property type="match status" value="1"/>
</dbReference>
<dbReference type="PANTHER" id="PTHR33265">
    <property type="entry name" value="AVR9/CF-9 RAPIDLY ELICITED PROTEIN-RELATED"/>
    <property type="match status" value="1"/>
</dbReference>
<evidence type="ECO:0000313" key="2">
    <source>
        <dbReference type="Proteomes" id="UP001604336"/>
    </source>
</evidence>
<evidence type="ECO:0000313" key="1">
    <source>
        <dbReference type="EMBL" id="KAL2519030.1"/>
    </source>
</evidence>
<protein>
    <recommendedName>
        <fullName evidence="3">Cotton fiber protein</fullName>
    </recommendedName>
</protein>
<dbReference type="AlphaFoldDB" id="A0ABD1U205"/>
<organism evidence="1 2">
    <name type="scientific">Abeliophyllum distichum</name>
    <dbReference type="NCBI Taxonomy" id="126358"/>
    <lineage>
        <taxon>Eukaryota</taxon>
        <taxon>Viridiplantae</taxon>
        <taxon>Streptophyta</taxon>
        <taxon>Embryophyta</taxon>
        <taxon>Tracheophyta</taxon>
        <taxon>Spermatophyta</taxon>
        <taxon>Magnoliopsida</taxon>
        <taxon>eudicotyledons</taxon>
        <taxon>Gunneridae</taxon>
        <taxon>Pentapetalae</taxon>
        <taxon>asterids</taxon>
        <taxon>lamiids</taxon>
        <taxon>Lamiales</taxon>
        <taxon>Oleaceae</taxon>
        <taxon>Forsythieae</taxon>
        <taxon>Abeliophyllum</taxon>
    </lineage>
</organism>
<evidence type="ECO:0008006" key="3">
    <source>
        <dbReference type="Google" id="ProtNLM"/>
    </source>
</evidence>
<keyword evidence="2" id="KW-1185">Reference proteome</keyword>
<name>A0ABD1U205_9LAMI</name>